<dbReference type="InterPro" id="IPR027417">
    <property type="entry name" value="P-loop_NTPase"/>
</dbReference>
<dbReference type="AlphaFoldDB" id="A0AAD9I5L1"/>
<evidence type="ECO:0000313" key="1">
    <source>
        <dbReference type="EMBL" id="KAK2071631.1"/>
    </source>
</evidence>
<dbReference type="Proteomes" id="UP001217918">
    <property type="component" value="Unassembled WGS sequence"/>
</dbReference>
<reference evidence="1" key="1">
    <citation type="journal article" date="2023" name="Mol. Plant Microbe Interact.">
        <title>Elucidating the Obligate Nature and Biological Capacity of an Invasive Fungal Corn Pathogen.</title>
        <authorList>
            <person name="MacCready J.S."/>
            <person name="Roggenkamp E.M."/>
            <person name="Gdanetz K."/>
            <person name="Chilvers M.I."/>
        </authorList>
    </citation>
    <scope>NUCLEOTIDE SEQUENCE</scope>
    <source>
        <strain evidence="1">PM02</strain>
    </source>
</reference>
<protein>
    <submittedName>
        <fullName evidence="1">Uncharacterized protein</fullName>
    </submittedName>
</protein>
<keyword evidence="2" id="KW-1185">Reference proteome</keyword>
<gene>
    <name evidence="1" type="ORF">P8C59_006038</name>
</gene>
<dbReference type="EMBL" id="JAQQPM010000005">
    <property type="protein sequence ID" value="KAK2071631.1"/>
    <property type="molecule type" value="Genomic_DNA"/>
</dbReference>
<evidence type="ECO:0000313" key="2">
    <source>
        <dbReference type="Proteomes" id="UP001217918"/>
    </source>
</evidence>
<name>A0AAD9I5L1_9PEZI</name>
<dbReference type="Gene3D" id="3.40.50.300">
    <property type="entry name" value="P-loop containing nucleotide triphosphate hydrolases"/>
    <property type="match status" value="1"/>
</dbReference>
<accession>A0AAD9I5L1</accession>
<comment type="caution">
    <text evidence="1">The sequence shown here is derived from an EMBL/GenBank/DDBJ whole genome shotgun (WGS) entry which is preliminary data.</text>
</comment>
<proteinExistence type="predicted"/>
<sequence>MHEVLLTQVGFHVVSEHDDLAELHEVQTTPIFTEPVREHAVSAVSGRQSQPFTQFGLLAGDISTPETAAADPRVFYNVAAPSSVFICGSQGSGKSHSLSCLLENCLLQTAANELPRPLTGLLFHYDSFISDTGGSPCEAAWLSTHRNVSVRVLCPPSNIATMQKLYRRFPRITVEELRLSQADLNTKRMLDLMAVSHSNTMPLYLHVVNRVLRDLRTSQQRSGSTFDYTMFKQLLMAEKLSPDQKNPLQQRLETLESFMLVSEAKAFDMFTQGQQVKQVKQVQQATRANQRATDWTPRPGQLTILDLSCPTVTAETACSLFHICLSLFLEQKSSVGRVIALDEAHKYMTGSDDSKGLTESLLTIIRMQRHLGARVFISTQEPTINPKLIDLCSISLVHRFTSPDWLNTLRKHLAGGSSTSRLLERAAKVGGAAREEATQVGEYRGLQGLAVHSEEVALELFAKIVNLRVGEALLFAPSGIIGLQEAQQACSSPSFRRLADGVLKVRIRHRTTGDGGRSIMAD</sequence>
<organism evidence="1 2">
    <name type="scientific">Phyllachora maydis</name>
    <dbReference type="NCBI Taxonomy" id="1825666"/>
    <lineage>
        <taxon>Eukaryota</taxon>
        <taxon>Fungi</taxon>
        <taxon>Dikarya</taxon>
        <taxon>Ascomycota</taxon>
        <taxon>Pezizomycotina</taxon>
        <taxon>Sordariomycetes</taxon>
        <taxon>Sordariomycetidae</taxon>
        <taxon>Phyllachorales</taxon>
        <taxon>Phyllachoraceae</taxon>
        <taxon>Phyllachora</taxon>
    </lineage>
</organism>
<dbReference type="SUPFAM" id="SSF52540">
    <property type="entry name" value="P-loop containing nucleoside triphosphate hydrolases"/>
    <property type="match status" value="1"/>
</dbReference>